<dbReference type="RefSeq" id="WP_012812232.1">
    <property type="nucleotide sequence ID" value="NC_013207.1"/>
</dbReference>
<accession>C8WYM9</accession>
<keyword evidence="1" id="KW-0472">Membrane</keyword>
<keyword evidence="2" id="KW-0614">Plasmid</keyword>
<dbReference type="AlphaFoldDB" id="C8WYM9"/>
<feature type="transmembrane region" description="Helical" evidence="1">
    <location>
        <begin position="26"/>
        <end position="47"/>
    </location>
</feature>
<evidence type="ECO:0000313" key="2">
    <source>
        <dbReference type="EMBL" id="ACV60123.1"/>
    </source>
</evidence>
<keyword evidence="3" id="KW-1185">Reference proteome</keyword>
<sequence length="77" mass="8220">MKGSQASLTTTVVCTPRLLRRRTRGIGHFVAIALSAAATAGFFMIVYPVARQMMTSTVTAMQQAQQTVLNSTIGNST</sequence>
<keyword evidence="1" id="KW-0812">Transmembrane</keyword>
<reference evidence="2 3" key="2">
    <citation type="journal article" date="2010" name="Stand. Genomic Sci.">
        <title>Complete genome sequence of Alicyclobacillus acidocaldarius type strain (104-IA).</title>
        <authorList>
            <person name="Mavromatis K."/>
            <person name="Sikorski J."/>
            <person name="Lapidus A."/>
            <person name="Glavina Del Rio T."/>
            <person name="Copeland A."/>
            <person name="Tice H."/>
            <person name="Cheng J.F."/>
            <person name="Lucas S."/>
            <person name="Chen F."/>
            <person name="Nolan M."/>
            <person name="Bruce D."/>
            <person name="Goodwin L."/>
            <person name="Pitluck S."/>
            <person name="Ivanova N."/>
            <person name="Ovchinnikova G."/>
            <person name="Pati A."/>
            <person name="Chen A."/>
            <person name="Palaniappan K."/>
            <person name="Land M."/>
            <person name="Hauser L."/>
            <person name="Chang Y.J."/>
            <person name="Jeffries C.D."/>
            <person name="Chain P."/>
            <person name="Meincke L."/>
            <person name="Sims D."/>
            <person name="Chertkov O."/>
            <person name="Han C."/>
            <person name="Brettin T."/>
            <person name="Detter J.C."/>
            <person name="Wahrenburg C."/>
            <person name="Rohde M."/>
            <person name="Pukall R."/>
            <person name="Goker M."/>
            <person name="Bristow J."/>
            <person name="Eisen J.A."/>
            <person name="Markowitz V."/>
            <person name="Hugenholtz P."/>
            <person name="Klenk H.P."/>
            <person name="Kyrpides N.C."/>
        </authorList>
    </citation>
    <scope>NUCLEOTIDE SEQUENCE [LARGE SCALE GENOMIC DNA]</scope>
    <source>
        <strain evidence="3">ATCC 27009 / DSM 446 / BCRC 14685 / JCM 5260 / KCTC 1825 / NBRC 15652 / NCIMB 11725 / NRRL B-14509 / 104-IA</strain>
        <plasmid evidence="2 3">pAACI02</plasmid>
    </source>
</reference>
<evidence type="ECO:0000256" key="1">
    <source>
        <dbReference type="SAM" id="Phobius"/>
    </source>
</evidence>
<reference evidence="3" key="1">
    <citation type="submission" date="2009-09" db="EMBL/GenBank/DDBJ databases">
        <title>The complete plasmid2 of Alicyclobacillus acidocaldarius subsp. acidocaldarius DSM 446.</title>
        <authorList>
            <consortium name="US DOE Joint Genome Institute (JGI-PGF)"/>
            <person name="Lucas S."/>
            <person name="Copeland A."/>
            <person name="Lapidus A."/>
            <person name="Glavina del Rio T."/>
            <person name="Dalin E."/>
            <person name="Tice H."/>
            <person name="Bruce D."/>
            <person name="Goodwin L."/>
            <person name="Pitluck S."/>
            <person name="Kyrpides N."/>
            <person name="Mavromatis K."/>
            <person name="Ivanova N."/>
            <person name="Ovchinnikova G."/>
            <person name="Chertkov O."/>
            <person name="Sims D."/>
            <person name="Brettin T."/>
            <person name="Detter J.C."/>
            <person name="Han C."/>
            <person name="Larimer F."/>
            <person name="Land M."/>
            <person name="Hauser L."/>
            <person name="Markowitz V."/>
            <person name="Cheng J.-F."/>
            <person name="Hugenholtz P."/>
            <person name="Woyke T."/>
            <person name="Wu D."/>
            <person name="Pukall R."/>
            <person name="Klenk H.-P."/>
            <person name="Eisen J.A."/>
        </authorList>
    </citation>
    <scope>NUCLEOTIDE SEQUENCE [LARGE SCALE GENOMIC DNA]</scope>
    <source>
        <strain evidence="3">ATCC 27009 / DSM 446 / BCRC 14685 / JCM 5260 / KCTC 1825 / NBRC 15652 / NCIMB 11725 / NRRL B-14509 / 104-IA</strain>
        <plasmid evidence="3">pAACI02</plasmid>
    </source>
</reference>
<dbReference type="EMBL" id="CP001729">
    <property type="protein sequence ID" value="ACV60123.1"/>
    <property type="molecule type" value="Genomic_DNA"/>
</dbReference>
<dbReference type="Proteomes" id="UP000001917">
    <property type="component" value="Plasmid pAACI02"/>
</dbReference>
<geneLocation type="plasmid" evidence="2 3">
    <name>pAACI02</name>
</geneLocation>
<dbReference type="KEGG" id="aac:Aaci_3127"/>
<proteinExistence type="predicted"/>
<protein>
    <submittedName>
        <fullName evidence="2">Uncharacterized protein</fullName>
    </submittedName>
</protein>
<dbReference type="HOGENOM" id="CLU_194264_0_0_9"/>
<keyword evidence="1" id="KW-1133">Transmembrane helix</keyword>
<name>C8WYM9_ALIAD</name>
<gene>
    <name evidence="2" type="ordered locus">Aaci_3127</name>
</gene>
<evidence type="ECO:0000313" key="3">
    <source>
        <dbReference type="Proteomes" id="UP000001917"/>
    </source>
</evidence>
<organism evidence="2 3">
    <name type="scientific">Alicyclobacillus acidocaldarius subsp. acidocaldarius (strain ATCC 27009 / DSM 446 / BCRC 14685 / JCM 5260 / KCTC 1825 / NBRC 15652 / NCIMB 11725 / NRRL B-14509 / 104-IA)</name>
    <name type="common">Bacillus acidocaldarius</name>
    <dbReference type="NCBI Taxonomy" id="521098"/>
    <lineage>
        <taxon>Bacteria</taxon>
        <taxon>Bacillati</taxon>
        <taxon>Bacillota</taxon>
        <taxon>Bacilli</taxon>
        <taxon>Bacillales</taxon>
        <taxon>Alicyclobacillaceae</taxon>
        <taxon>Alicyclobacillus</taxon>
    </lineage>
</organism>